<name>A0AAE4UBF6_9ACTN</name>
<accession>A0AAE4UBF6</accession>
<evidence type="ECO:0000313" key="1">
    <source>
        <dbReference type="EMBL" id="MDV6310199.1"/>
    </source>
</evidence>
<reference evidence="2 3" key="1">
    <citation type="submission" date="2023-10" db="EMBL/GenBank/DDBJ databases">
        <title>Development of a sustainable strategy for remediation of hydrocarbon-contaminated territories based on the waste exchange concept.</title>
        <authorList>
            <person name="Krivoruchko A."/>
        </authorList>
    </citation>
    <scope>NUCLEOTIDE SEQUENCE</scope>
    <source>
        <strain evidence="1 3">IEGM 1266</strain>
        <strain evidence="2">IEGM 1279</strain>
    </source>
</reference>
<protein>
    <submittedName>
        <fullName evidence="2">Uncharacterized protein</fullName>
    </submittedName>
</protein>
<dbReference type="AlphaFoldDB" id="A0AAE4UBF6"/>
<dbReference type="Proteomes" id="UP001185779">
    <property type="component" value="Unassembled WGS sequence"/>
</dbReference>
<evidence type="ECO:0000313" key="3">
    <source>
        <dbReference type="Proteomes" id="UP001185779"/>
    </source>
</evidence>
<dbReference type="EMBL" id="JAWLKI010000049">
    <property type="protein sequence ID" value="MDV6310199.1"/>
    <property type="molecule type" value="Genomic_DNA"/>
</dbReference>
<organism evidence="2 4">
    <name type="scientific">Gordonia amicalis</name>
    <dbReference type="NCBI Taxonomy" id="89053"/>
    <lineage>
        <taxon>Bacteria</taxon>
        <taxon>Bacillati</taxon>
        <taxon>Actinomycetota</taxon>
        <taxon>Actinomycetes</taxon>
        <taxon>Mycobacteriales</taxon>
        <taxon>Gordoniaceae</taxon>
        <taxon>Gordonia</taxon>
    </lineage>
</organism>
<gene>
    <name evidence="1" type="ORF">R3P94_23345</name>
    <name evidence="2" type="ORF">R3Q15_22785</name>
</gene>
<dbReference type="Proteomes" id="UP001185922">
    <property type="component" value="Unassembled WGS sequence"/>
</dbReference>
<keyword evidence="3" id="KW-1185">Reference proteome</keyword>
<evidence type="ECO:0000313" key="2">
    <source>
        <dbReference type="EMBL" id="MDV6314658.1"/>
    </source>
</evidence>
<sequence>MQRDNHDQHEIRTVPWGEQALVEDYDILGEKTGDAALITVEAPQVRKDSMDEKEYAKVFVTVIGKDGTYDAGQLAYAHAYALLSDGSKIDIHWDVMNDTALDGQVKPGEKVSGYIAFETDQIPEKVVVQGMYLDEVEWTGDSES</sequence>
<comment type="caution">
    <text evidence="2">The sequence shown here is derived from an EMBL/GenBank/DDBJ whole genome shotgun (WGS) entry which is preliminary data.</text>
</comment>
<dbReference type="RefSeq" id="WP_024498005.1">
    <property type="nucleotide sequence ID" value="NZ_CP091855.1"/>
</dbReference>
<dbReference type="GeneID" id="77172867"/>
<proteinExistence type="predicted"/>
<evidence type="ECO:0000313" key="4">
    <source>
        <dbReference type="Proteomes" id="UP001185922"/>
    </source>
</evidence>
<dbReference type="EMBL" id="JAWLKH010000043">
    <property type="protein sequence ID" value="MDV6314658.1"/>
    <property type="molecule type" value="Genomic_DNA"/>
</dbReference>